<keyword evidence="4" id="KW-1185">Reference proteome</keyword>
<keyword evidence="2" id="KW-0812">Transmembrane</keyword>
<evidence type="ECO:0000256" key="2">
    <source>
        <dbReference type="SAM" id="Phobius"/>
    </source>
</evidence>
<protein>
    <submittedName>
        <fullName evidence="3">Uncharacterized protein</fullName>
    </submittedName>
</protein>
<feature type="region of interest" description="Disordered" evidence="1">
    <location>
        <begin position="1"/>
        <end position="48"/>
    </location>
</feature>
<keyword evidence="2" id="KW-1133">Transmembrane helix</keyword>
<comment type="caution">
    <text evidence="3">The sequence shown here is derived from an EMBL/GenBank/DDBJ whole genome shotgun (WGS) entry which is preliminary data.</text>
</comment>
<dbReference type="RefSeq" id="WP_307201659.1">
    <property type="nucleotide sequence ID" value="NZ_JAUSSU010000002.1"/>
</dbReference>
<name>A0ABT9TW26_PAEHA</name>
<reference evidence="3 4" key="1">
    <citation type="submission" date="2023-07" db="EMBL/GenBank/DDBJ databases">
        <title>Sorghum-associated microbial communities from plants grown in Nebraska, USA.</title>
        <authorList>
            <person name="Schachtman D."/>
        </authorList>
    </citation>
    <scope>NUCLEOTIDE SEQUENCE [LARGE SCALE GENOMIC DNA]</scope>
    <source>
        <strain evidence="3 4">CC482</strain>
    </source>
</reference>
<gene>
    <name evidence="3" type="ORF">J2T15_001003</name>
</gene>
<organism evidence="3 4">
    <name type="scientific">Paenibacillus harenae</name>
    <dbReference type="NCBI Taxonomy" id="306543"/>
    <lineage>
        <taxon>Bacteria</taxon>
        <taxon>Bacillati</taxon>
        <taxon>Bacillota</taxon>
        <taxon>Bacilli</taxon>
        <taxon>Bacillales</taxon>
        <taxon>Paenibacillaceae</taxon>
        <taxon>Paenibacillus</taxon>
    </lineage>
</organism>
<dbReference type="Proteomes" id="UP001229346">
    <property type="component" value="Unassembled WGS sequence"/>
</dbReference>
<sequence length="79" mass="9084">MSRSRRSGSSSLQEEQHLERTAEPSPSRLESTDISALPPRRKKYPSSAQKVTKWYYNLIVVLFLGLVAALFYYGIKYTE</sequence>
<feature type="transmembrane region" description="Helical" evidence="2">
    <location>
        <begin position="54"/>
        <end position="75"/>
    </location>
</feature>
<evidence type="ECO:0000256" key="1">
    <source>
        <dbReference type="SAM" id="MobiDB-lite"/>
    </source>
</evidence>
<accession>A0ABT9TW26</accession>
<evidence type="ECO:0000313" key="3">
    <source>
        <dbReference type="EMBL" id="MDQ0111570.1"/>
    </source>
</evidence>
<proteinExistence type="predicted"/>
<dbReference type="EMBL" id="JAUSSU010000002">
    <property type="protein sequence ID" value="MDQ0111570.1"/>
    <property type="molecule type" value="Genomic_DNA"/>
</dbReference>
<keyword evidence="2" id="KW-0472">Membrane</keyword>
<evidence type="ECO:0000313" key="4">
    <source>
        <dbReference type="Proteomes" id="UP001229346"/>
    </source>
</evidence>